<accession>A0A914WFB7</accession>
<feature type="region of interest" description="Disordered" evidence="1">
    <location>
        <begin position="22"/>
        <end position="51"/>
    </location>
</feature>
<feature type="compositionally biased region" description="Low complexity" evidence="1">
    <location>
        <begin position="86"/>
        <end position="105"/>
    </location>
</feature>
<dbReference type="Proteomes" id="UP000887566">
    <property type="component" value="Unplaced"/>
</dbReference>
<organism evidence="2 3">
    <name type="scientific">Plectus sambesii</name>
    <dbReference type="NCBI Taxonomy" id="2011161"/>
    <lineage>
        <taxon>Eukaryota</taxon>
        <taxon>Metazoa</taxon>
        <taxon>Ecdysozoa</taxon>
        <taxon>Nematoda</taxon>
        <taxon>Chromadorea</taxon>
        <taxon>Plectida</taxon>
        <taxon>Plectina</taxon>
        <taxon>Plectoidea</taxon>
        <taxon>Plectidae</taxon>
        <taxon>Plectus</taxon>
    </lineage>
</organism>
<feature type="region of interest" description="Disordered" evidence="1">
    <location>
        <begin position="86"/>
        <end position="120"/>
    </location>
</feature>
<sequence length="237" mass="25893">MQTDTRSEPAGGWVWQTALPHGSTVPATTIPWASEDASTPKQPDNNGGNANQCVYAGGTGIEDVNVDSYASEITRIQCECVDLPSNSSTTVSTNTTTTPKPSSCSIQGVDPEAHLSSNPSPKSDCYLHGKIDQPVVKQSGSEWFLIDLDCTASASCRWPQNFGKVDPIGLYTRKIGVRAKNRDHCQTICLLRKLRPPCRVYAFTDDPRYKPWNCFLLPEVLTGGPYGDFVQYEKSCP</sequence>
<evidence type="ECO:0000313" key="2">
    <source>
        <dbReference type="Proteomes" id="UP000887566"/>
    </source>
</evidence>
<reference evidence="3" key="1">
    <citation type="submission" date="2022-11" db="UniProtKB">
        <authorList>
            <consortium name="WormBaseParasite"/>
        </authorList>
    </citation>
    <scope>IDENTIFICATION</scope>
</reference>
<dbReference type="WBParaSite" id="PSAMB.scaffold3968size16212.g23029.t1">
    <property type="protein sequence ID" value="PSAMB.scaffold3968size16212.g23029.t1"/>
    <property type="gene ID" value="PSAMB.scaffold3968size16212.g23029"/>
</dbReference>
<protein>
    <submittedName>
        <fullName evidence="3">Apple domain-containing protein</fullName>
    </submittedName>
</protein>
<keyword evidence="2" id="KW-1185">Reference proteome</keyword>
<dbReference type="AlphaFoldDB" id="A0A914WFB7"/>
<proteinExistence type="predicted"/>
<name>A0A914WFB7_9BILA</name>
<feature type="compositionally biased region" description="Polar residues" evidence="1">
    <location>
        <begin position="36"/>
        <end position="51"/>
    </location>
</feature>
<evidence type="ECO:0000256" key="1">
    <source>
        <dbReference type="SAM" id="MobiDB-lite"/>
    </source>
</evidence>
<evidence type="ECO:0000313" key="3">
    <source>
        <dbReference type="WBParaSite" id="PSAMB.scaffold3968size16212.g23029.t1"/>
    </source>
</evidence>